<proteinExistence type="predicted"/>
<keyword evidence="2" id="KW-1185">Reference proteome</keyword>
<reference evidence="1 2" key="1">
    <citation type="submission" date="2023-08" db="EMBL/GenBank/DDBJ databases">
        <authorList>
            <person name="Palmer J.M."/>
        </authorList>
    </citation>
    <scope>NUCLEOTIDE SEQUENCE [LARGE SCALE GENOMIC DNA]</scope>
    <source>
        <strain evidence="1 2">TWF481</strain>
    </source>
</reference>
<comment type="caution">
    <text evidence="1">The sequence shown here is derived from an EMBL/GenBank/DDBJ whole genome shotgun (WGS) entry which is preliminary data.</text>
</comment>
<dbReference type="Proteomes" id="UP001370758">
    <property type="component" value="Unassembled WGS sequence"/>
</dbReference>
<protein>
    <submittedName>
        <fullName evidence="1">Uncharacterized protein</fullName>
    </submittedName>
</protein>
<accession>A0AAV9VVX7</accession>
<evidence type="ECO:0000313" key="2">
    <source>
        <dbReference type="Proteomes" id="UP001370758"/>
    </source>
</evidence>
<gene>
    <name evidence="1" type="ORF">TWF481_012013</name>
</gene>
<dbReference type="AlphaFoldDB" id="A0AAV9VVX7"/>
<dbReference type="EMBL" id="JAVHJL010000009">
    <property type="protein sequence ID" value="KAK6497607.1"/>
    <property type="molecule type" value="Genomic_DNA"/>
</dbReference>
<evidence type="ECO:0000313" key="1">
    <source>
        <dbReference type="EMBL" id="KAK6497607.1"/>
    </source>
</evidence>
<name>A0AAV9VVX7_9PEZI</name>
<sequence>MSQNANSNGDRYTQRLQKLLPKLIQDISQGASEYNAATARALQATITTISVMATCIVAPTSDFAVGIELQSPIL</sequence>
<organism evidence="1 2">
    <name type="scientific">Arthrobotrys musiformis</name>
    <dbReference type="NCBI Taxonomy" id="47236"/>
    <lineage>
        <taxon>Eukaryota</taxon>
        <taxon>Fungi</taxon>
        <taxon>Dikarya</taxon>
        <taxon>Ascomycota</taxon>
        <taxon>Pezizomycotina</taxon>
        <taxon>Orbiliomycetes</taxon>
        <taxon>Orbiliales</taxon>
        <taxon>Orbiliaceae</taxon>
        <taxon>Arthrobotrys</taxon>
    </lineage>
</organism>